<proteinExistence type="predicted"/>
<feature type="transmembrane region" description="Helical" evidence="1">
    <location>
        <begin position="104"/>
        <end position="125"/>
    </location>
</feature>
<dbReference type="Proteomes" id="UP001238179">
    <property type="component" value="Chromosome"/>
</dbReference>
<protein>
    <submittedName>
        <fullName evidence="2">Membrane protein</fullName>
    </submittedName>
</protein>
<feature type="transmembrane region" description="Helical" evidence="1">
    <location>
        <begin position="33"/>
        <end position="50"/>
    </location>
</feature>
<evidence type="ECO:0000313" key="3">
    <source>
        <dbReference type="Proteomes" id="UP001238179"/>
    </source>
</evidence>
<name>A0AA48GM84_9BACT</name>
<evidence type="ECO:0000313" key="2">
    <source>
        <dbReference type="EMBL" id="BDU73884.1"/>
    </source>
</evidence>
<organism evidence="2 3">
    <name type="scientific">Mesoterricola silvestris</name>
    <dbReference type="NCBI Taxonomy" id="2927979"/>
    <lineage>
        <taxon>Bacteria</taxon>
        <taxon>Pseudomonadati</taxon>
        <taxon>Acidobacteriota</taxon>
        <taxon>Holophagae</taxon>
        <taxon>Holophagales</taxon>
        <taxon>Holophagaceae</taxon>
        <taxon>Mesoterricola</taxon>
    </lineage>
</organism>
<keyword evidence="1" id="KW-0812">Transmembrane</keyword>
<dbReference type="KEGG" id="msil:METEAL_30580"/>
<dbReference type="InterPro" id="IPR007563">
    <property type="entry name" value="DUF554"/>
</dbReference>
<sequence length="238" mass="25121">MIGPFVNGASVVLGSLTGASMGNKISENLRTKMPLVFGVSSMGLGIAMIVKVKFLPAVILALLVGTAIGELLHLEDYIMKLASKTRGFIDTFAKPAEGITHEEFLGKFVAILVLFCASGTGIFGAMNEGMTGDTSLLMVKSFLDLFTAAIFATALGYSVATLAIPQFVIQGSLFLLATKILPLTTPFMIADFSACGGLIMVATGFRIAGIKPFSVANMLPALFIAMPISALWVRFMVH</sequence>
<dbReference type="AlphaFoldDB" id="A0AA48GM84"/>
<keyword evidence="1" id="KW-0472">Membrane</keyword>
<dbReference type="PANTHER" id="PTHR36111">
    <property type="entry name" value="INNER MEMBRANE PROTEIN-RELATED"/>
    <property type="match status" value="1"/>
</dbReference>
<dbReference type="EMBL" id="AP027080">
    <property type="protein sequence ID" value="BDU73884.1"/>
    <property type="molecule type" value="Genomic_DNA"/>
</dbReference>
<accession>A0AA48GM84</accession>
<feature type="transmembrane region" description="Helical" evidence="1">
    <location>
        <begin position="145"/>
        <end position="168"/>
    </location>
</feature>
<reference evidence="3" key="1">
    <citation type="journal article" date="2023" name="Int. J. Syst. Evol. Microbiol.">
        <title>Mesoterricola silvestris gen. nov., sp. nov., Mesoterricola sediminis sp. nov., Geothrix oryzae sp. nov., Geothrix edaphica sp. nov., Geothrix rubra sp. nov., and Geothrix limicola sp. nov., six novel members of Acidobacteriota isolated from soils.</title>
        <authorList>
            <person name="Itoh H."/>
            <person name="Sugisawa Y."/>
            <person name="Mise K."/>
            <person name="Xu Z."/>
            <person name="Kuniyasu M."/>
            <person name="Ushijima N."/>
            <person name="Kawano K."/>
            <person name="Kobayashi E."/>
            <person name="Shiratori Y."/>
            <person name="Masuda Y."/>
            <person name="Senoo K."/>
        </authorList>
    </citation>
    <scope>NUCLEOTIDE SEQUENCE [LARGE SCALE GENOMIC DNA]</scope>
    <source>
        <strain evidence="3">W79</strain>
    </source>
</reference>
<keyword evidence="3" id="KW-1185">Reference proteome</keyword>
<feature type="transmembrane region" description="Helical" evidence="1">
    <location>
        <begin position="180"/>
        <end position="205"/>
    </location>
</feature>
<feature type="transmembrane region" description="Helical" evidence="1">
    <location>
        <begin position="217"/>
        <end position="237"/>
    </location>
</feature>
<dbReference type="Pfam" id="PF04474">
    <property type="entry name" value="DUF554"/>
    <property type="match status" value="1"/>
</dbReference>
<dbReference type="PANTHER" id="PTHR36111:SF2">
    <property type="entry name" value="INNER MEMBRANE PROTEIN"/>
    <property type="match status" value="1"/>
</dbReference>
<dbReference type="RefSeq" id="WP_316412551.1">
    <property type="nucleotide sequence ID" value="NZ_AP027080.1"/>
</dbReference>
<evidence type="ECO:0000256" key="1">
    <source>
        <dbReference type="SAM" id="Phobius"/>
    </source>
</evidence>
<keyword evidence="1" id="KW-1133">Transmembrane helix</keyword>
<gene>
    <name evidence="2" type="ORF">METEAL_30580</name>
</gene>
<feature type="transmembrane region" description="Helical" evidence="1">
    <location>
        <begin position="56"/>
        <end position="74"/>
    </location>
</feature>